<reference evidence="2 3" key="1">
    <citation type="journal article" date="2011" name="J. Bacteriol.">
        <title>Draft genome sequence of Sporolactobacillus inulinus strain CASD, an efficient D-lactic acid-producing bacterium with high-concentration lactate tolerance capability.</title>
        <authorList>
            <person name="Yu B."/>
            <person name="Su F."/>
            <person name="Wang L."/>
            <person name="Xu K."/>
            <person name="Zhao B."/>
            <person name="Xu P."/>
        </authorList>
    </citation>
    <scope>NUCLEOTIDE SEQUENCE [LARGE SCALE GENOMIC DNA]</scope>
    <source>
        <strain evidence="2 3">CASD</strain>
    </source>
</reference>
<dbReference type="OrthoDB" id="9797023at2"/>
<feature type="domain" description="Ferritin/DPS" evidence="1">
    <location>
        <begin position="43"/>
        <end position="167"/>
    </location>
</feature>
<dbReference type="STRING" id="1069536.SINU_12965"/>
<evidence type="ECO:0000259" key="1">
    <source>
        <dbReference type="Pfam" id="PF00210"/>
    </source>
</evidence>
<dbReference type="RefSeq" id="WP_028976556.1">
    <property type="nucleotide sequence ID" value="NZ_AFVQ02000191.1"/>
</dbReference>
<dbReference type="Proteomes" id="UP000035553">
    <property type="component" value="Unassembled WGS sequence"/>
</dbReference>
<dbReference type="EMBL" id="AFVQ02000191">
    <property type="protein sequence ID" value="KLI01538.1"/>
    <property type="molecule type" value="Genomic_DNA"/>
</dbReference>
<comment type="caution">
    <text evidence="2">The sequence shown here is derived from an EMBL/GenBank/DDBJ whole genome shotgun (WGS) entry which is preliminary data.</text>
</comment>
<dbReference type="InterPro" id="IPR009078">
    <property type="entry name" value="Ferritin-like_SF"/>
</dbReference>
<dbReference type="GO" id="GO:0008199">
    <property type="term" value="F:ferric iron binding"/>
    <property type="evidence" value="ECO:0007669"/>
    <property type="project" value="InterPro"/>
</dbReference>
<proteinExistence type="predicted"/>
<gene>
    <name evidence="2" type="ORF">SINU_12965</name>
</gene>
<evidence type="ECO:0000313" key="3">
    <source>
        <dbReference type="Proteomes" id="UP000035553"/>
    </source>
</evidence>
<dbReference type="SUPFAM" id="SSF47240">
    <property type="entry name" value="Ferritin-like"/>
    <property type="match status" value="1"/>
</dbReference>
<accession>A0A0U1QL42</accession>
<sequence length="180" mass="20515">MSIDALYEAEVSQSEKDHHIPTAGAMTGHILANLKIHQEKLAQAVSYAKGSETPFLKEFFSQAIQTEIRLFDELAQVLLDESEVIPTTTEEFNRYSMLEEHGKFKYLSAKEWLVAAVKDFDTQNLFITRAIKLAEKEDKPVLQAFLVQQLGWNNCKIRELQAFLGHAPREGLEEDDDDDD</sequence>
<dbReference type="Pfam" id="PF00210">
    <property type="entry name" value="Ferritin"/>
    <property type="match status" value="1"/>
</dbReference>
<organism evidence="2 3">
    <name type="scientific">Sporolactobacillus inulinus CASD</name>
    <dbReference type="NCBI Taxonomy" id="1069536"/>
    <lineage>
        <taxon>Bacteria</taxon>
        <taxon>Bacillati</taxon>
        <taxon>Bacillota</taxon>
        <taxon>Bacilli</taxon>
        <taxon>Bacillales</taxon>
        <taxon>Sporolactobacillaceae</taxon>
        <taxon>Sporolactobacillus</taxon>
    </lineage>
</organism>
<evidence type="ECO:0000313" key="2">
    <source>
        <dbReference type="EMBL" id="KLI01538.1"/>
    </source>
</evidence>
<dbReference type="GO" id="GO:0003677">
    <property type="term" value="F:DNA binding"/>
    <property type="evidence" value="ECO:0007669"/>
    <property type="project" value="UniProtKB-KW"/>
</dbReference>
<dbReference type="Gene3D" id="1.20.1260.10">
    <property type="match status" value="1"/>
</dbReference>
<keyword evidence="2" id="KW-0238">DNA-binding</keyword>
<protein>
    <submittedName>
        <fullName evidence="2">DNA-binding protein</fullName>
    </submittedName>
</protein>
<dbReference type="InterPro" id="IPR012347">
    <property type="entry name" value="Ferritin-like"/>
</dbReference>
<dbReference type="InterPro" id="IPR008331">
    <property type="entry name" value="Ferritin_DPS_dom"/>
</dbReference>
<dbReference type="AlphaFoldDB" id="A0A0U1QL42"/>
<name>A0A0U1QL42_9BACL</name>
<keyword evidence="3" id="KW-1185">Reference proteome</keyword>